<dbReference type="GO" id="GO:0016787">
    <property type="term" value="F:hydrolase activity"/>
    <property type="evidence" value="ECO:0007669"/>
    <property type="project" value="UniProtKB-KW"/>
</dbReference>
<reference evidence="3 4" key="1">
    <citation type="journal article" date="2015" name="BMC Genomics">
        <title>Comparative genomics of Fructobacillus spp. and Leuconostoc spp. reveals niche-specific evolution of Fructobacillus spp.</title>
        <authorList>
            <person name="Endo A."/>
            <person name="Tanizawa Y."/>
            <person name="Tanaka N."/>
            <person name="Maeno S."/>
            <person name="Kumar H."/>
            <person name="Shiwa Y."/>
            <person name="Okada S."/>
            <person name="Yoshikawa H."/>
            <person name="Dicks L."/>
            <person name="Nakagawa J."/>
            <person name="Arita M."/>
        </authorList>
    </citation>
    <scope>NUCLEOTIDE SEQUENCE [LARGE SCALE GENOMIC DNA]</scope>
    <source>
        <strain evidence="3 4">JCM 12225</strain>
    </source>
</reference>
<dbReference type="InterPro" id="IPR032465">
    <property type="entry name" value="ACMSD"/>
</dbReference>
<dbReference type="EMBL" id="DF968005">
    <property type="protein sequence ID" value="GAP00236.1"/>
    <property type="molecule type" value="Genomic_DNA"/>
</dbReference>
<dbReference type="InterPro" id="IPR006680">
    <property type="entry name" value="Amidohydro-rel"/>
</dbReference>
<evidence type="ECO:0000313" key="3">
    <source>
        <dbReference type="EMBL" id="GAP00236.1"/>
    </source>
</evidence>
<proteinExistence type="predicted"/>
<accession>A0A0K8MI51</accession>
<keyword evidence="3" id="KW-0378">Hydrolase</keyword>
<keyword evidence="4" id="KW-1185">Reference proteome</keyword>
<evidence type="ECO:0000256" key="1">
    <source>
        <dbReference type="ARBA" id="ARBA00023239"/>
    </source>
</evidence>
<sequence>MNDMKKIDGHLHLLQTIAGFNGKGRLNALGQGKAIWDDGTKIKLIPDGWGDHDLTAESFLKVMDANSIDKAVLLQGSLNGYQNYYSYQVVQAYPDRFIGAFAVDPFAQNFMDIVRHHVEDLGFRAIKFEISEGGGIHGYHQGQAFRLDTDSRIGEIFHYLADYPGFTVTVDYGAADQVSHQPEAIKVLAGRYPDLNFVVCHLSFPDADHWEALANTFNQWQPYQNIYTDLSAIQDILGEQSLPFTKSQQAVQMAKDTLGTKRLIWGTDSPWSATFNSYQSLATWLDETGIFTPTELADVYYNNAEKVYFNDKAVRAAKAAANQ</sequence>
<evidence type="ECO:0000313" key="4">
    <source>
        <dbReference type="Proteomes" id="UP000253891"/>
    </source>
</evidence>
<protein>
    <submittedName>
        <fullName evidence="3">Amidohydrolase</fullName>
    </submittedName>
</protein>
<dbReference type="STRING" id="157463.GCA_001047075_01137"/>
<dbReference type="AlphaFoldDB" id="A0A0K8MI51"/>
<dbReference type="Proteomes" id="UP000253891">
    <property type="component" value="Unassembled WGS sequence"/>
</dbReference>
<dbReference type="InterPro" id="IPR032466">
    <property type="entry name" value="Metal_Hydrolase"/>
</dbReference>
<dbReference type="Pfam" id="PF04909">
    <property type="entry name" value="Amidohydro_2"/>
    <property type="match status" value="1"/>
</dbReference>
<name>A0A0K8MI51_9LACO</name>
<evidence type="ECO:0000259" key="2">
    <source>
        <dbReference type="Pfam" id="PF04909"/>
    </source>
</evidence>
<gene>
    <name evidence="3" type="ORF">FFIC_282490</name>
</gene>
<organism evidence="3 4">
    <name type="scientific">Fructobacillus ficulneus</name>
    <dbReference type="NCBI Taxonomy" id="157463"/>
    <lineage>
        <taxon>Bacteria</taxon>
        <taxon>Bacillati</taxon>
        <taxon>Bacillota</taxon>
        <taxon>Bacilli</taxon>
        <taxon>Lactobacillales</taxon>
        <taxon>Lactobacillaceae</taxon>
        <taxon>Fructobacillus</taxon>
    </lineage>
</organism>
<feature type="domain" description="Amidohydrolase-related" evidence="2">
    <location>
        <begin position="7"/>
        <end position="308"/>
    </location>
</feature>
<keyword evidence="1" id="KW-0456">Lyase</keyword>
<dbReference type="PANTHER" id="PTHR21240">
    <property type="entry name" value="2-AMINO-3-CARBOXYLMUCONATE-6-SEMIALDEHYDE DECARBOXYLASE"/>
    <property type="match status" value="1"/>
</dbReference>
<dbReference type="GO" id="GO:0016831">
    <property type="term" value="F:carboxy-lyase activity"/>
    <property type="evidence" value="ECO:0007669"/>
    <property type="project" value="InterPro"/>
</dbReference>
<dbReference type="PANTHER" id="PTHR21240:SF19">
    <property type="entry name" value="CATALYTIC_ HYDROLASE"/>
    <property type="match status" value="1"/>
</dbReference>
<dbReference type="SUPFAM" id="SSF51556">
    <property type="entry name" value="Metallo-dependent hydrolases"/>
    <property type="match status" value="1"/>
</dbReference>
<dbReference type="Gene3D" id="3.20.20.140">
    <property type="entry name" value="Metal-dependent hydrolases"/>
    <property type="match status" value="1"/>
</dbReference>